<dbReference type="RefSeq" id="WP_045229224.1">
    <property type="nucleotide sequence ID" value="NZ_BBJU01000007.1"/>
</dbReference>
<comment type="caution">
    <text evidence="1">The sequence shown here is derived from an EMBL/GenBank/DDBJ whole genome shotgun (WGS) entry which is preliminary data.</text>
</comment>
<proteinExistence type="predicted"/>
<dbReference type="Proteomes" id="UP000028701">
    <property type="component" value="Unassembled WGS sequence"/>
</dbReference>
<name>A0A081CSK3_9HYPH</name>
<dbReference type="AlphaFoldDB" id="A0A081CSK3"/>
<gene>
    <name evidence="1" type="ORF">RRU01S_07_01740</name>
</gene>
<reference evidence="1 2" key="1">
    <citation type="submission" date="2014-08" db="EMBL/GenBank/DDBJ databases">
        <title>Whole genome shotgun sequence of Rhizobium rubi NBRC 13261.</title>
        <authorList>
            <person name="Katano-Makiyama Y."/>
            <person name="Hosoyama A."/>
            <person name="Hashimoto M."/>
            <person name="Hosoyama Y."/>
            <person name="Noguchi M."/>
            <person name="Tsuchikane K."/>
            <person name="Uohara A."/>
            <person name="Ohji S."/>
            <person name="Ichikawa N."/>
            <person name="Kimura A."/>
            <person name="Yamazoe A."/>
            <person name="Fujita N."/>
        </authorList>
    </citation>
    <scope>NUCLEOTIDE SEQUENCE [LARGE SCALE GENOMIC DNA]</scope>
    <source>
        <strain evidence="1 2">NBRC 13261</strain>
    </source>
</reference>
<sequence length="98" mass="10855">MDYAALISELTETSENISQTDPAKIRQLLDRAVVAVRELRDKIDRHPALNVRDAVTFLEKISADLAVGDVPVDQCRSALKDASVMIEDLAAKSRSKIY</sequence>
<accession>A0A081CSK3</accession>
<evidence type="ECO:0000313" key="2">
    <source>
        <dbReference type="Proteomes" id="UP000028701"/>
    </source>
</evidence>
<dbReference type="EMBL" id="BBJU01000007">
    <property type="protein sequence ID" value="GAK69649.1"/>
    <property type="molecule type" value="Genomic_DNA"/>
</dbReference>
<evidence type="ECO:0000313" key="1">
    <source>
        <dbReference type="EMBL" id="GAK69649.1"/>
    </source>
</evidence>
<organism evidence="1 2">
    <name type="scientific">Agrobacterium rubi TR3 = NBRC 13261</name>
    <dbReference type="NCBI Taxonomy" id="1368415"/>
    <lineage>
        <taxon>Bacteria</taxon>
        <taxon>Pseudomonadati</taxon>
        <taxon>Pseudomonadota</taxon>
        <taxon>Alphaproteobacteria</taxon>
        <taxon>Hyphomicrobiales</taxon>
        <taxon>Rhizobiaceae</taxon>
        <taxon>Rhizobium/Agrobacterium group</taxon>
        <taxon>Agrobacterium</taxon>
    </lineage>
</organism>
<protein>
    <submittedName>
        <fullName evidence="1">Uncharacterized protein</fullName>
    </submittedName>
</protein>